<dbReference type="Proteomes" id="UP000192582">
    <property type="component" value="Unassembled WGS sequence"/>
</dbReference>
<proteinExistence type="predicted"/>
<dbReference type="EMBL" id="FWWU01000002">
    <property type="protein sequence ID" value="SMB78265.1"/>
    <property type="molecule type" value="Genomic_DNA"/>
</dbReference>
<dbReference type="RefSeq" id="WP_084045165.1">
    <property type="nucleotide sequence ID" value="NZ_FWWU01000002.1"/>
</dbReference>
<evidence type="ECO:0000256" key="1">
    <source>
        <dbReference type="SAM" id="SignalP"/>
    </source>
</evidence>
<evidence type="ECO:0000313" key="3">
    <source>
        <dbReference type="Proteomes" id="UP000192582"/>
    </source>
</evidence>
<sequence length="156" mass="15836">MNRLALALLLLGTAGSLASCNQEACQNLPACLAPTPSESQPGGGLPGAQPVTLAPGERLTVTVTIGRNGIAESEPLYLLYTGTDAVASDVLGRSPDGTLTVTGSREPFTGNTAQVTLTASANAQPSTTLKTVYVGVRKVNSQYAPSGLINIGVIVK</sequence>
<feature type="chain" id="PRO_5012303281" description="Lipoprotein" evidence="1">
    <location>
        <begin position="19"/>
        <end position="156"/>
    </location>
</feature>
<name>A0A1W1UAZ6_9DEIO</name>
<dbReference type="PROSITE" id="PS51257">
    <property type="entry name" value="PROKAR_LIPOPROTEIN"/>
    <property type="match status" value="1"/>
</dbReference>
<dbReference type="AlphaFoldDB" id="A0A1W1UAZ6"/>
<protein>
    <recommendedName>
        <fullName evidence="4">Lipoprotein</fullName>
    </recommendedName>
</protein>
<keyword evidence="3" id="KW-1185">Reference proteome</keyword>
<evidence type="ECO:0008006" key="4">
    <source>
        <dbReference type="Google" id="ProtNLM"/>
    </source>
</evidence>
<dbReference type="OrthoDB" id="9880330at2"/>
<gene>
    <name evidence="2" type="ORF">SAMN00790413_06579</name>
</gene>
<keyword evidence="1" id="KW-0732">Signal</keyword>
<accession>A0A1W1UAZ6</accession>
<organism evidence="2 3">
    <name type="scientific">Deinococcus hopiensis KR-140</name>
    <dbReference type="NCBI Taxonomy" id="695939"/>
    <lineage>
        <taxon>Bacteria</taxon>
        <taxon>Thermotogati</taxon>
        <taxon>Deinococcota</taxon>
        <taxon>Deinococci</taxon>
        <taxon>Deinococcales</taxon>
        <taxon>Deinococcaceae</taxon>
        <taxon>Deinococcus</taxon>
    </lineage>
</organism>
<reference evidence="2 3" key="1">
    <citation type="submission" date="2017-04" db="EMBL/GenBank/DDBJ databases">
        <authorList>
            <person name="Afonso C.L."/>
            <person name="Miller P.J."/>
            <person name="Scott M.A."/>
            <person name="Spackman E."/>
            <person name="Goraichik I."/>
            <person name="Dimitrov K.M."/>
            <person name="Suarez D.L."/>
            <person name="Swayne D.E."/>
        </authorList>
    </citation>
    <scope>NUCLEOTIDE SEQUENCE [LARGE SCALE GENOMIC DNA]</scope>
    <source>
        <strain evidence="2 3">KR-140</strain>
    </source>
</reference>
<feature type="signal peptide" evidence="1">
    <location>
        <begin position="1"/>
        <end position="18"/>
    </location>
</feature>
<evidence type="ECO:0000313" key="2">
    <source>
        <dbReference type="EMBL" id="SMB78265.1"/>
    </source>
</evidence>